<dbReference type="AlphaFoldDB" id="A0A1R3FWU0"/>
<dbReference type="InterPro" id="IPR025398">
    <property type="entry name" value="DUF4371"/>
</dbReference>
<dbReference type="Proteomes" id="UP000187203">
    <property type="component" value="Unassembled WGS sequence"/>
</dbReference>
<dbReference type="PANTHER" id="PTHR11697:SF230">
    <property type="entry name" value="ZINC FINGER, MYM DOMAIN CONTAINING 1"/>
    <property type="match status" value="1"/>
</dbReference>
<reference evidence="3" key="1">
    <citation type="submission" date="2013-09" db="EMBL/GenBank/DDBJ databases">
        <title>Corchorus olitorius genome sequencing.</title>
        <authorList>
            <person name="Alam M."/>
            <person name="Haque M.S."/>
            <person name="Islam M.S."/>
            <person name="Emdad E.M."/>
            <person name="Islam M.M."/>
            <person name="Ahmed B."/>
            <person name="Halim A."/>
            <person name="Hossen Q.M.M."/>
            <person name="Hossain M.Z."/>
            <person name="Ahmed R."/>
            <person name="Khan M.M."/>
            <person name="Islam R."/>
            <person name="Rashid M.M."/>
            <person name="Khan S.A."/>
            <person name="Rahman M.S."/>
            <person name="Alam M."/>
            <person name="Yahiya A.S."/>
            <person name="Khan M.S."/>
            <person name="Azam M.S."/>
            <person name="Haque T."/>
            <person name="Lashkar M.Z.H."/>
            <person name="Akhand A.I."/>
            <person name="Morshed G."/>
            <person name="Roy S."/>
            <person name="Uddin K.S."/>
            <person name="Rabeya T."/>
            <person name="Hossain A.S."/>
            <person name="Chowdhury A."/>
            <person name="Snigdha A.R."/>
            <person name="Mortoza M.S."/>
            <person name="Matin S.A."/>
            <person name="Hoque S.M.E."/>
            <person name="Islam M.K."/>
            <person name="Roy D.K."/>
            <person name="Haider R."/>
            <person name="Moosa M.M."/>
            <person name="Elias S.M."/>
            <person name="Hasan A.M."/>
            <person name="Jahan S."/>
            <person name="Shafiuddin M."/>
            <person name="Mahmood N."/>
            <person name="Shommy N.S."/>
        </authorList>
    </citation>
    <scope>NUCLEOTIDE SEQUENCE [LARGE SCALE GENOMIC DNA]</scope>
    <source>
        <strain evidence="3">cv. O-4</strain>
    </source>
</reference>
<dbReference type="OrthoDB" id="1000824at2759"/>
<keyword evidence="3" id="KW-1185">Reference proteome</keyword>
<dbReference type="Pfam" id="PF14291">
    <property type="entry name" value="DUF4371"/>
    <property type="match status" value="1"/>
</dbReference>
<dbReference type="PANTHER" id="PTHR11697">
    <property type="entry name" value="GENERAL TRANSCRIPTION FACTOR 2-RELATED ZINC FINGER PROTEIN"/>
    <property type="match status" value="1"/>
</dbReference>
<sequence>MLINEMKSDVLTTMLVHVSLCSSRKNIHCPAQDEDLSFLDRDGFVRERFFDIVHVKNAAALTLKNEICGVLSRHNLLVENMQGQGYDGASNMCGEWHGLHALFLNDCPFAYYVHCFAHRLQLALVAALKDEVHVHGFFDKLTSVVNFVGGSCMRQDELQAFQAAEIAHLVAID</sequence>
<organism evidence="2 3">
    <name type="scientific">Corchorus olitorius</name>
    <dbReference type="NCBI Taxonomy" id="93759"/>
    <lineage>
        <taxon>Eukaryota</taxon>
        <taxon>Viridiplantae</taxon>
        <taxon>Streptophyta</taxon>
        <taxon>Embryophyta</taxon>
        <taxon>Tracheophyta</taxon>
        <taxon>Spermatophyta</taxon>
        <taxon>Magnoliopsida</taxon>
        <taxon>eudicotyledons</taxon>
        <taxon>Gunneridae</taxon>
        <taxon>Pentapetalae</taxon>
        <taxon>rosids</taxon>
        <taxon>malvids</taxon>
        <taxon>Malvales</taxon>
        <taxon>Malvaceae</taxon>
        <taxon>Grewioideae</taxon>
        <taxon>Apeibeae</taxon>
        <taxon>Corchorus</taxon>
    </lineage>
</organism>
<evidence type="ECO:0000313" key="2">
    <source>
        <dbReference type="EMBL" id="OMO50321.1"/>
    </source>
</evidence>
<comment type="caution">
    <text evidence="2">The sequence shown here is derived from an EMBL/GenBank/DDBJ whole genome shotgun (WGS) entry which is preliminary data.</text>
</comment>
<gene>
    <name evidence="2" type="ORF">COLO4_38128</name>
</gene>
<accession>A0A1R3FWU0</accession>
<dbReference type="STRING" id="93759.A0A1R3FWU0"/>
<evidence type="ECO:0000259" key="1">
    <source>
        <dbReference type="Pfam" id="PF14291"/>
    </source>
</evidence>
<feature type="domain" description="DUF4371" evidence="1">
    <location>
        <begin position="2"/>
        <end position="98"/>
    </location>
</feature>
<evidence type="ECO:0000313" key="3">
    <source>
        <dbReference type="Proteomes" id="UP000187203"/>
    </source>
</evidence>
<protein>
    <recommendedName>
        <fullName evidence="1">DUF4371 domain-containing protein</fullName>
    </recommendedName>
</protein>
<dbReference type="InterPro" id="IPR055298">
    <property type="entry name" value="AtLOH3-like"/>
</dbReference>
<proteinExistence type="predicted"/>
<name>A0A1R3FWU0_9ROSI</name>
<dbReference type="EMBL" id="AWUE01024591">
    <property type="protein sequence ID" value="OMO50321.1"/>
    <property type="molecule type" value="Genomic_DNA"/>
</dbReference>